<accession>A0A8B8MPG7</accession>
<dbReference type="GeneID" id="115726854"/>
<dbReference type="GO" id="GO:0043531">
    <property type="term" value="F:ADP binding"/>
    <property type="evidence" value="ECO:0007669"/>
    <property type="project" value="InterPro"/>
</dbReference>
<dbReference type="PANTHER" id="PTHR47186">
    <property type="entry name" value="LEUCINE-RICH REPEAT-CONTAINING PROTEIN 57"/>
    <property type="match status" value="1"/>
</dbReference>
<feature type="domain" description="R13L1/DRL21-like LRR repeat region" evidence="2">
    <location>
        <begin position="12"/>
        <end position="134"/>
    </location>
</feature>
<dbReference type="PANTHER" id="PTHR47186:SF13">
    <property type="entry name" value="DISEASE RESISTANCE PROTEIN RGA3"/>
    <property type="match status" value="1"/>
</dbReference>
<dbReference type="GO" id="GO:0006952">
    <property type="term" value="P:defense response"/>
    <property type="evidence" value="ECO:0007669"/>
    <property type="project" value="UniProtKB-KW"/>
</dbReference>
<organism evidence="3 4">
    <name type="scientific">Rhodamnia argentea</name>
    <dbReference type="NCBI Taxonomy" id="178133"/>
    <lineage>
        <taxon>Eukaryota</taxon>
        <taxon>Viridiplantae</taxon>
        <taxon>Streptophyta</taxon>
        <taxon>Embryophyta</taxon>
        <taxon>Tracheophyta</taxon>
        <taxon>Spermatophyta</taxon>
        <taxon>Magnoliopsida</taxon>
        <taxon>eudicotyledons</taxon>
        <taxon>Gunneridae</taxon>
        <taxon>Pentapetalae</taxon>
        <taxon>rosids</taxon>
        <taxon>malvids</taxon>
        <taxon>Myrtales</taxon>
        <taxon>Myrtaceae</taxon>
        <taxon>Myrtoideae</taxon>
        <taxon>Myrteae</taxon>
        <taxon>Australasian group</taxon>
        <taxon>Rhodamnia</taxon>
    </lineage>
</organism>
<dbReference type="AlphaFoldDB" id="A0A8B8MPG7"/>
<reference evidence="4" key="2">
    <citation type="submission" date="2025-08" db="UniProtKB">
        <authorList>
            <consortium name="RefSeq"/>
        </authorList>
    </citation>
    <scope>IDENTIFICATION</scope>
    <source>
        <tissue evidence="4">Leaf</tissue>
    </source>
</reference>
<feature type="domain" description="Disease resistance protein At4g27190-like leucine-rich repeats" evidence="1">
    <location>
        <begin position="280"/>
        <end position="376"/>
    </location>
</feature>
<dbReference type="KEGG" id="rarg:115726854"/>
<dbReference type="GO" id="GO:0051707">
    <property type="term" value="P:response to other organism"/>
    <property type="evidence" value="ECO:0007669"/>
    <property type="project" value="UniProtKB-ARBA"/>
</dbReference>
<protein>
    <submittedName>
        <fullName evidence="4">Disease resistance protein RGA4</fullName>
    </submittedName>
</protein>
<dbReference type="SUPFAM" id="SSF52058">
    <property type="entry name" value="L domain-like"/>
    <property type="match status" value="1"/>
</dbReference>
<evidence type="ECO:0000259" key="1">
    <source>
        <dbReference type="Pfam" id="PF23247"/>
    </source>
</evidence>
<sequence length="447" mass="50574">MDHKAPGGVGSLDELGGLNSLGGSIALRNLEFLQPAPEKFHLREKPRLRSLVLQWSRGQQVDKSERDESILWDNLWPHPNLTSLRIDSCMSRSPPSWLSSIKNVVELELGRCGKWKYLPPLGELSSLRRLTLKALDTLVFVQEISDQEQSSTERPFFPSLEVLKLLDCLNLKSWWGRRQQGGADQDHWQYDSHSTFPKLSVVEISFCYELNSLPLFPQIKTLSIFSGVCVKLLEQQVMALPSYLSEEAVSADNPFSKLEHLELDDVVDLQDSMLETLLPLLGNLRSMRLSHCHNLRSLSHGMQYLSSLSSLKVEECDELDLSSNDNEHGSQWHSLSKLRDLRILLLPKLVALPEGIQHVITLQSLKLIRCENLTSLPEWIGNFSSLQELDVSYSSTLTCLPNGMRRLNSLKKLTIVGCPVLQEGCQRENGADWEKIAHLPCSIRSTY</sequence>
<name>A0A8B8MPG7_9MYRT</name>
<dbReference type="Proteomes" id="UP000827889">
    <property type="component" value="Chromosome 1"/>
</dbReference>
<dbReference type="Pfam" id="PF23247">
    <property type="entry name" value="LRR_RPS2"/>
    <property type="match status" value="1"/>
</dbReference>
<evidence type="ECO:0000313" key="4">
    <source>
        <dbReference type="RefSeq" id="XP_030512781.2"/>
    </source>
</evidence>
<evidence type="ECO:0000259" key="2">
    <source>
        <dbReference type="Pfam" id="PF25019"/>
    </source>
</evidence>
<evidence type="ECO:0000313" key="3">
    <source>
        <dbReference type="Proteomes" id="UP000827889"/>
    </source>
</evidence>
<dbReference type="InterPro" id="IPR056789">
    <property type="entry name" value="LRR_R13L1-DRL21"/>
</dbReference>
<dbReference type="InterPro" id="IPR032675">
    <property type="entry name" value="LRR_dom_sf"/>
</dbReference>
<reference evidence="3" key="1">
    <citation type="submission" date="2025-05" db="UniProtKB">
        <authorList>
            <consortium name="RefSeq"/>
        </authorList>
    </citation>
    <scope>NUCLEOTIDE SEQUENCE [LARGE SCALE GENOMIC DNA]</scope>
</reference>
<dbReference type="InterPro" id="IPR057135">
    <property type="entry name" value="At4g27190-like_LRR"/>
</dbReference>
<dbReference type="GO" id="GO:0005524">
    <property type="term" value="F:ATP binding"/>
    <property type="evidence" value="ECO:0007669"/>
    <property type="project" value="UniProtKB-KW"/>
</dbReference>
<keyword evidence="3" id="KW-1185">Reference proteome</keyword>
<dbReference type="Pfam" id="PF25019">
    <property type="entry name" value="LRR_R13L1-DRL21"/>
    <property type="match status" value="1"/>
</dbReference>
<proteinExistence type="predicted"/>
<gene>
    <name evidence="4" type="primary">LOC115726854</name>
</gene>
<dbReference type="Gene3D" id="3.80.10.10">
    <property type="entry name" value="Ribonuclease Inhibitor"/>
    <property type="match status" value="2"/>
</dbReference>
<dbReference type="RefSeq" id="XP_030512781.2">
    <property type="nucleotide sequence ID" value="XM_030656921.2"/>
</dbReference>